<keyword evidence="1" id="KW-0596">Phosphopantetheine</keyword>
<dbReference type="FunFam" id="3.30.300.30:FF:000015">
    <property type="entry name" value="Nonribosomal peptide synthase SidD"/>
    <property type="match status" value="1"/>
</dbReference>
<dbReference type="GO" id="GO:0016874">
    <property type="term" value="F:ligase activity"/>
    <property type="evidence" value="ECO:0007669"/>
    <property type="project" value="UniProtKB-KW"/>
</dbReference>
<reference evidence="7" key="1">
    <citation type="journal article" date="2015" name="Eukaryot. Cell">
        <title>Evolution of Chemical Diversity in Echinocandin Lipopeptide Antifungal Metabolites.</title>
        <authorList>
            <person name="Yue Q."/>
            <person name="Chen L."/>
            <person name="Zhang X."/>
            <person name="Li K."/>
            <person name="Sun J."/>
            <person name="Liu X."/>
            <person name="An Z."/>
            <person name="Bills G.F."/>
        </authorList>
    </citation>
    <scope>NUCLEOTIDE SEQUENCE</scope>
    <source>
        <strain evidence="7">Y-30462</strain>
    </source>
</reference>
<dbReference type="EMBL" id="KP742482">
    <property type="protein sequence ID" value="AKJ70932.1"/>
    <property type="molecule type" value="Genomic_DNA"/>
</dbReference>
<dbReference type="SMART" id="SM01294">
    <property type="entry name" value="PKS_PP_betabranch"/>
    <property type="match status" value="1"/>
</dbReference>
<dbReference type="CDD" id="cd19545">
    <property type="entry name" value="FUM14_C_NRPS-like"/>
    <property type="match status" value="1"/>
</dbReference>
<reference evidence="8 9" key="2">
    <citation type="journal article" date="2018" name="IMA Fungus">
        <title>IMA Genome-F 9: Draft genome sequence of Annulohypoxylon stygium, Aspergillus mulundensis, Berkeleyomyces basicola (syn. Thielaviopsis basicola), Ceratocystis smalleyi, two Cercospora beticola strains, Coleophoma cylindrospora, Fusarium fracticaudum, Phialophora cf. hyalina, and Morchella septimelata.</title>
        <authorList>
            <person name="Wingfield B.D."/>
            <person name="Bills G.F."/>
            <person name="Dong Y."/>
            <person name="Huang W."/>
            <person name="Nel W.J."/>
            <person name="Swalarsk-Parry B.S."/>
            <person name="Vaghefi N."/>
            <person name="Wilken P.M."/>
            <person name="An Z."/>
            <person name="de Beer Z.W."/>
            <person name="De Vos L."/>
            <person name="Chen L."/>
            <person name="Duong T.A."/>
            <person name="Gao Y."/>
            <person name="Hammerbacher A."/>
            <person name="Kikkert J.R."/>
            <person name="Li Y."/>
            <person name="Li H."/>
            <person name="Li K."/>
            <person name="Li Q."/>
            <person name="Liu X."/>
            <person name="Ma X."/>
            <person name="Naidoo K."/>
            <person name="Pethybridge S.J."/>
            <person name="Sun J."/>
            <person name="Steenkamp E.T."/>
            <person name="van der Nest M.A."/>
            <person name="van Wyk S."/>
            <person name="Wingfield M.J."/>
            <person name="Xiong C."/>
            <person name="Yue Q."/>
            <person name="Zhang X."/>
        </authorList>
    </citation>
    <scope>NUCLEOTIDE SEQUENCE [LARGE SCALE GENOMIC DNA]</scope>
    <source>
        <strain evidence="8 9">DSM 5745</strain>
    </source>
</reference>
<dbReference type="InterPro" id="IPR001242">
    <property type="entry name" value="Condensation_dom"/>
</dbReference>
<feature type="domain" description="Carrier" evidence="6">
    <location>
        <begin position="2196"/>
        <end position="2276"/>
    </location>
</feature>
<dbReference type="InterPro" id="IPR023213">
    <property type="entry name" value="CAT-like_dom_sf"/>
</dbReference>
<keyword evidence="9" id="KW-1185">Reference proteome</keyword>
<dbReference type="EMBL" id="PVWQ01000026">
    <property type="protein sequence ID" value="RDW57870.1"/>
    <property type="molecule type" value="Genomic_DNA"/>
</dbReference>
<dbReference type="Proteomes" id="UP000256690">
    <property type="component" value="Unassembled WGS sequence"/>
</dbReference>
<dbReference type="SUPFAM" id="SSF56801">
    <property type="entry name" value="Acetyl-CoA synthetase-like"/>
    <property type="match status" value="2"/>
</dbReference>
<dbReference type="GO" id="GO:0043041">
    <property type="term" value="P:amino acid activation for nonribosomal peptide biosynthetic process"/>
    <property type="evidence" value="ECO:0007669"/>
    <property type="project" value="TreeGrafter"/>
</dbReference>
<proteinExistence type="inferred from homology"/>
<dbReference type="Gene3D" id="3.40.50.980">
    <property type="match status" value="4"/>
</dbReference>
<keyword evidence="2" id="KW-0597">Phosphoprotein</keyword>
<dbReference type="FunFam" id="3.40.50.12780:FF:000014">
    <property type="entry name" value="Nonribosomal peptide synthetase 1"/>
    <property type="match status" value="2"/>
</dbReference>
<dbReference type="STRING" id="1810919.A0A0G3F1A3"/>
<dbReference type="PANTHER" id="PTHR45527:SF1">
    <property type="entry name" value="FATTY ACID SYNTHASE"/>
    <property type="match status" value="1"/>
</dbReference>
<dbReference type="InterPro" id="IPR000873">
    <property type="entry name" value="AMP-dep_synth/lig_dom"/>
</dbReference>
<feature type="region of interest" description="Disordered" evidence="5">
    <location>
        <begin position="2276"/>
        <end position="2296"/>
    </location>
</feature>
<dbReference type="GO" id="GO:0031177">
    <property type="term" value="F:phosphopantetheine binding"/>
    <property type="evidence" value="ECO:0007669"/>
    <property type="project" value="InterPro"/>
</dbReference>
<evidence type="ECO:0000256" key="5">
    <source>
        <dbReference type="SAM" id="MobiDB-lite"/>
    </source>
</evidence>
<protein>
    <submittedName>
        <fullName evidence="7">Non-ribosomal peptide synthetase</fullName>
    </submittedName>
</protein>
<evidence type="ECO:0000256" key="4">
    <source>
        <dbReference type="ARBA" id="ARBA00029454"/>
    </source>
</evidence>
<dbReference type="PROSITE" id="PS00012">
    <property type="entry name" value="PHOSPHOPANTETHEINE"/>
    <property type="match status" value="1"/>
</dbReference>
<dbReference type="PANTHER" id="PTHR45527">
    <property type="entry name" value="NONRIBOSOMAL PEPTIDE SYNTHETASE"/>
    <property type="match status" value="1"/>
</dbReference>
<dbReference type="FunFam" id="3.30.559.10:FF:000048">
    <property type="entry name" value="Nonribosomal peptide synthase inpB"/>
    <property type="match status" value="1"/>
</dbReference>
<evidence type="ECO:0000256" key="3">
    <source>
        <dbReference type="ARBA" id="ARBA00022598"/>
    </source>
</evidence>
<dbReference type="Gene3D" id="3.30.300.30">
    <property type="match status" value="2"/>
</dbReference>
<dbReference type="GO" id="GO:0005737">
    <property type="term" value="C:cytoplasm"/>
    <property type="evidence" value="ECO:0007669"/>
    <property type="project" value="TreeGrafter"/>
</dbReference>
<feature type="compositionally biased region" description="Polar residues" evidence="5">
    <location>
        <begin position="95"/>
        <end position="110"/>
    </location>
</feature>
<dbReference type="PROSITE" id="PS00455">
    <property type="entry name" value="AMP_BINDING"/>
    <property type="match status" value="2"/>
</dbReference>
<dbReference type="GO" id="GO:0044550">
    <property type="term" value="P:secondary metabolite biosynthetic process"/>
    <property type="evidence" value="ECO:0007669"/>
    <property type="project" value="TreeGrafter"/>
</dbReference>
<evidence type="ECO:0000313" key="7">
    <source>
        <dbReference type="EMBL" id="AKJ70932.1"/>
    </source>
</evidence>
<evidence type="ECO:0000256" key="2">
    <source>
        <dbReference type="ARBA" id="ARBA00022553"/>
    </source>
</evidence>
<organism evidence="7">
    <name type="scientific">Aspergillus mulundensis</name>
    <dbReference type="NCBI Taxonomy" id="1810919"/>
    <lineage>
        <taxon>Eukaryota</taxon>
        <taxon>Fungi</taxon>
        <taxon>Dikarya</taxon>
        <taxon>Ascomycota</taxon>
        <taxon>Pezizomycotina</taxon>
        <taxon>Eurotiomycetes</taxon>
        <taxon>Eurotiomycetidae</taxon>
        <taxon>Eurotiales</taxon>
        <taxon>Aspergillaceae</taxon>
        <taxon>Aspergillus</taxon>
        <taxon>Aspergillus subgen. Nidulantes</taxon>
    </lineage>
</organism>
<keyword evidence="3" id="KW-0436">Ligase</keyword>
<sequence>MPGVVDSEPWLQLELKRICANVLQLDIKDVDPKRSFLSLGGDSLLAIKILAQCRAQGITINIADIMAATTLESLYGMAQGPPELASSSSDKDSSIEGSGTLTPTSESGSTVAEMISPDIEAKLPSSPIQAIVPCSAIQDRILVSQLQNPHLYSCCFVLRFTHSHSGLPVDARRLGQAWGEVVKRHSSLRTALVESTQRPGHYNQVILSEIAPSIDYYKGSEHLSSAEFNVNNPIVFQPHSIPHHMQLVQVSPSEVYLKLDISHVLVDGQSAEVLLKDLSDAYRNGGLGPAPLSYADYVSSYLNDPSQVVQTESTSEITPLTVPMDRPNEGLSDFQTVSAKIPLDSQLVQAVCSKYSVTLATVCQLAWGLVLRCYGGADNVCFSYVNSGRSMSVPGVHDVIGPIVQTSMCAITLPAAGELSTILREIHKDAVKAMSQLSPLESNTTSKSARQLSNTTMSFQRALDDSAVQRAGLAVRIEGKANPTDYDISLGIAAGRDGLSIDLDFWSSRLDEDSARTILGAFEAAIRGIISTPDTTVSDISLLSSSDVGQLAQWNSTIPKPQRVCVHDKIIEIAKLQPDAVAVNSWDGDLTYHELTAQALTLAHHLRNEFGVGPEKFVGICMDKSKWAIVSMLAILMAGGIVVPLGVTHPRARVRGLLTDTAAVALLVDAKHADRLADLDLENTSTLLVDERLLSSLPSIPEPPVSGVTPDNAAWVIYTSGSTGVPKGVVLLHQNISTSVLAHGGMFGVNCTTRTAQFAAYTFDVSLSDIVMTLFHGGCVCVFSEESRMNNLTEALQALAVNYVNLTPTVLGLLSPADLPNIRTVVAGGEAMDPGIVAKWSPHAQVFNSVGPSETTIIAVAAGPVTDPTQAANVGYPTSTRLWVTLPTDPNQLCPVGVPGELLIEGPMLSRGYLNDPEKTAGAFITNPAFIKHLEAADPAWRVQFQNAERRMYRSGDLVRQKKDGSLVHMGRRDTQVKIRGQRVEIGEIEYWVMQRLKDVRRVAVIVVERGQGREQKALVAAVEFNEDTEFFNANTASANRSDDMPHLLPLTEPLSAALHQLRNDLMDHLPPYMSPSMYAPVSQLPLNLSGKIDRRAVTQFINDQDDAQLQQCLAVRGSHKEPSTETEHKLQTLWAKTLGVDISQVSADSHFFHIGGDSVAAMRVVAAARDVELVLRVADLFSYPRLDDLARAVESRVLDEDTDEDPAPFSVWRESRGIASSEEEDKLAQIAELCSLPIDQVEDVLPCTALQEGLIALTAQQPSAYVDRQVFALSDEVDVPRFRGAWQTVVNRTATLRTRIVSGPETGSLQVVVAPGEVSWSESSSLEDYLEADKAKGIVIGQPLNRFALVTQPDGQRFFVWTAHHSTYDGWSRGVVLQQVADVYLGKELAPVASFSRFIRYTQSLPQDAAASYWRTQLGGETRADFPALPSANYRPRPQQRHQHAITLARGTGSSNAMLPDLLRGAWALVVHQYIGKIDPVFAVALSGRNAPVRNVTSIAGPTFTTVPVRIFINPEQSVTEFLQSVRQQAIEMIPHEHTGLQRIRKLAPELANALDLRHLFVVQPANEDERMFKIPGVEGHLVAVDEFDSYGLNVECTLSGESVEVDVRFDEKMLSSVQIKRLVSQFESVAQQLHAQGSIKIRDIDFLGAEDVEQIQRWNAEPLTQPIEVCLHELLADVGRARPDAVAVEAWDGSLTHAQMQEYASALASHLVSLGVGPEVCVPVCLDKSVWAVVCFLGVLKAGGVVVPLGVGHPVGRIAGIVEDTKAKVILVDALQALRLSDLTSQGLTLLTVDAHLLNALPPATHHTAVTPSNAAWIVFTSGSTGKPKGVVLTHTNLSTVVVTHGARFGLGPHTRTIQFAAHTFDALLQDYFTTLVNGGTVCVPSEGDKMSNLAGVMRSMNINFANLTSTVARLLTPQLVPSLKLIVLAGEQIQDTVVETWYKHAAVLNSYGPSECSINSTCNGPITDISDAQSVGHGMGARLWIADPTNHHRLSPVGIPGEILIQGPGMARGYLNDAAKTESAFIRNPGFAARFGLAGSDCRVYATGDLGLQTEDGKVTYLGRIDTQIKIRGQRVEVGEIEHWIGHSLGQGHVKHAAVVPVSRGDKQLRLAAVIEFHGETREPDTPTFANLKKTLSSQLPPYMVPGLYIPVSQVPLTISGKLDRRVLKQMVESMSDAELDGYTAGSIRRYIPPSTPMEKALQRLWANALGMQPDAVGADDDFFQLGGDSVVAMHVAAAGRADQSIGGLGLAVGEIFMYPRLSDLAAFLEGRDDGGMEGEGEGEGAGVGDDSESPFALLQEALDLDLELEELV</sequence>
<dbReference type="Gene3D" id="3.30.559.10">
    <property type="entry name" value="Chloramphenicol acetyltransferase-like domain"/>
    <property type="match status" value="2"/>
</dbReference>
<dbReference type="InterPro" id="IPR006162">
    <property type="entry name" value="Ppantetheine_attach_site"/>
</dbReference>
<dbReference type="FunFam" id="3.30.300.30:FF:000116">
    <property type="entry name" value="Nonribosomal peptide synthase inpB"/>
    <property type="match status" value="1"/>
</dbReference>
<dbReference type="InterPro" id="IPR009081">
    <property type="entry name" value="PP-bd_ACP"/>
</dbReference>
<dbReference type="FunFam" id="2.30.38.10:FF:000009">
    <property type="entry name" value="Nonribosomal peptide synthase inpB"/>
    <property type="match status" value="1"/>
</dbReference>
<evidence type="ECO:0000256" key="1">
    <source>
        <dbReference type="ARBA" id="ARBA00022450"/>
    </source>
</evidence>
<dbReference type="SUPFAM" id="SSF52777">
    <property type="entry name" value="CoA-dependent acyltransferases"/>
    <property type="match status" value="4"/>
</dbReference>
<dbReference type="InterPro" id="IPR020806">
    <property type="entry name" value="PKS_PP-bd"/>
</dbReference>
<dbReference type="InterPro" id="IPR045851">
    <property type="entry name" value="AMP-bd_C_sf"/>
</dbReference>
<evidence type="ECO:0000313" key="9">
    <source>
        <dbReference type="Proteomes" id="UP000256690"/>
    </source>
</evidence>
<dbReference type="Gene3D" id="3.30.559.30">
    <property type="entry name" value="Nonribosomal peptide synthetase, condensation domain"/>
    <property type="match status" value="2"/>
</dbReference>
<dbReference type="FunFam" id="1.10.1200.10:FF:000005">
    <property type="entry name" value="Nonribosomal peptide synthetase 1"/>
    <property type="match status" value="1"/>
</dbReference>
<dbReference type="InterPro" id="IPR036736">
    <property type="entry name" value="ACP-like_sf"/>
</dbReference>
<dbReference type="InterPro" id="IPR020845">
    <property type="entry name" value="AMP-binding_CS"/>
</dbReference>
<dbReference type="InterPro" id="IPR010071">
    <property type="entry name" value="AA_adenyl_dom"/>
</dbReference>
<dbReference type="FunFam" id="3.30.559.30:FF:000003">
    <property type="entry name" value="Nonribosomal peptide synthase SidD"/>
    <property type="match status" value="1"/>
</dbReference>
<dbReference type="FunFam" id="3.40.50.980:FF:000001">
    <property type="entry name" value="Non-ribosomal peptide synthetase"/>
    <property type="match status" value="1"/>
</dbReference>
<dbReference type="SUPFAM" id="SSF47336">
    <property type="entry name" value="ACP-like"/>
    <property type="match status" value="3"/>
</dbReference>
<dbReference type="NCBIfam" id="TIGR01733">
    <property type="entry name" value="AA-adenyl-dom"/>
    <property type="match status" value="2"/>
</dbReference>
<dbReference type="CDD" id="cd19542">
    <property type="entry name" value="CT_NRPS-like"/>
    <property type="match status" value="1"/>
</dbReference>
<dbReference type="Gene3D" id="1.10.1200.10">
    <property type="entry name" value="ACP-like"/>
    <property type="match status" value="3"/>
</dbReference>
<evidence type="ECO:0000259" key="6">
    <source>
        <dbReference type="PROSITE" id="PS50075"/>
    </source>
</evidence>
<dbReference type="Pfam" id="PF00501">
    <property type="entry name" value="AMP-binding"/>
    <property type="match status" value="2"/>
</dbReference>
<feature type="domain" description="Carrier" evidence="6">
    <location>
        <begin position="6"/>
        <end position="82"/>
    </location>
</feature>
<accession>A0A0G3F1A3</accession>
<dbReference type="Pfam" id="PF00668">
    <property type="entry name" value="Condensation"/>
    <property type="match status" value="2"/>
</dbReference>
<dbReference type="CDD" id="cd05918">
    <property type="entry name" value="A_NRPS_SidN3_like"/>
    <property type="match status" value="2"/>
</dbReference>
<name>A0A0G3F1A3_9EURO</name>
<evidence type="ECO:0000313" key="8">
    <source>
        <dbReference type="EMBL" id="RDW57870.1"/>
    </source>
</evidence>
<gene>
    <name evidence="7" type="primary">inpB</name>
    <name evidence="8" type="ORF">DSM5745_11388</name>
</gene>
<dbReference type="OrthoDB" id="416786at2759"/>
<dbReference type="Pfam" id="PF00550">
    <property type="entry name" value="PP-binding"/>
    <property type="match status" value="3"/>
</dbReference>
<dbReference type="SMART" id="SM00823">
    <property type="entry name" value="PKS_PP"/>
    <property type="match status" value="3"/>
</dbReference>
<dbReference type="PROSITE" id="PS50075">
    <property type="entry name" value="CARRIER"/>
    <property type="match status" value="3"/>
</dbReference>
<comment type="similarity">
    <text evidence="4">Belongs to the NRP synthetase family.</text>
</comment>
<feature type="domain" description="Carrier" evidence="6">
    <location>
        <begin position="1122"/>
        <end position="1198"/>
    </location>
</feature>
<dbReference type="Gene3D" id="2.30.38.10">
    <property type="entry name" value="Luciferase, Domain 3"/>
    <property type="match status" value="2"/>
</dbReference>
<feature type="region of interest" description="Disordered" evidence="5">
    <location>
        <begin position="82"/>
        <end position="110"/>
    </location>
</feature>